<evidence type="ECO:0000256" key="1">
    <source>
        <dbReference type="SAM" id="MobiDB-lite"/>
    </source>
</evidence>
<evidence type="ECO:0000313" key="2">
    <source>
        <dbReference type="EMBL" id="KAJ5553602.1"/>
    </source>
</evidence>
<feature type="region of interest" description="Disordered" evidence="1">
    <location>
        <begin position="32"/>
        <end position="52"/>
    </location>
</feature>
<protein>
    <submittedName>
        <fullName evidence="2">Uncharacterized protein</fullName>
    </submittedName>
</protein>
<dbReference type="EMBL" id="JAQIZZ010000002">
    <property type="protein sequence ID" value="KAJ5553602.1"/>
    <property type="molecule type" value="Genomic_DNA"/>
</dbReference>
<dbReference type="PANTHER" id="PTHR37540">
    <property type="entry name" value="TRANSCRIPTION FACTOR (ACR-2), PUTATIVE-RELATED-RELATED"/>
    <property type="match status" value="1"/>
</dbReference>
<dbReference type="PANTHER" id="PTHR37540:SF5">
    <property type="entry name" value="TRANSCRIPTION FACTOR DOMAIN-CONTAINING PROTEIN"/>
    <property type="match status" value="1"/>
</dbReference>
<reference evidence="2 3" key="1">
    <citation type="journal article" date="2023" name="IMA Fungus">
        <title>Comparative genomic study of the Penicillium genus elucidates a diverse pangenome and 15 lateral gene transfer events.</title>
        <authorList>
            <person name="Petersen C."/>
            <person name="Sorensen T."/>
            <person name="Nielsen M.R."/>
            <person name="Sondergaard T.E."/>
            <person name="Sorensen J.L."/>
            <person name="Fitzpatrick D.A."/>
            <person name="Frisvad J.C."/>
            <person name="Nielsen K.L."/>
        </authorList>
    </citation>
    <scope>NUCLEOTIDE SEQUENCE [LARGE SCALE GENOMIC DNA]</scope>
    <source>
        <strain evidence="2 3">IBT 35679</strain>
    </source>
</reference>
<proteinExistence type="predicted"/>
<dbReference type="Pfam" id="PF11951">
    <property type="entry name" value="Fungal_trans_2"/>
    <property type="match status" value="1"/>
</dbReference>
<name>A0AAD6GID1_9EURO</name>
<dbReference type="InterPro" id="IPR021858">
    <property type="entry name" value="Fun_TF"/>
</dbReference>
<keyword evidence="3" id="KW-1185">Reference proteome</keyword>
<dbReference type="AlphaFoldDB" id="A0AAD6GID1"/>
<comment type="caution">
    <text evidence="2">The sequence shown here is derived from an EMBL/GenBank/DDBJ whole genome shotgun (WGS) entry which is preliminary data.</text>
</comment>
<sequence length="277" mass="31167">MNSSAEVIFPVGPSGDDNPCIFRYDIGPTALKATKNRGRPKGENKRQVSQRKSKIPAFEFIHIDGHSGIPDADSRKMIRRRVMINHIQRKKKDEGHASSPGLSPQIAGVDPFNTLPIRFEPYAHDLLKYYTTTGWQKYYYIEKHTSFNPITEYWISLVMTDDAFLHTIIGCADLHFSPGKAPQASLTTIKHLNAAISIVNKRIVKNEIPTDATLVIVATMALMEKHRGSHENWNIHMKGLQKLVALRGGLESLESQPLAMGKLYRNPTSQAEDFQHP</sequence>
<accession>A0AAD6GID1</accession>
<dbReference type="Proteomes" id="UP001220324">
    <property type="component" value="Unassembled WGS sequence"/>
</dbReference>
<evidence type="ECO:0000313" key="3">
    <source>
        <dbReference type="Proteomes" id="UP001220324"/>
    </source>
</evidence>
<gene>
    <name evidence="2" type="ORF">N7494_002980</name>
</gene>
<organism evidence="2 3">
    <name type="scientific">Penicillium frequentans</name>
    <dbReference type="NCBI Taxonomy" id="3151616"/>
    <lineage>
        <taxon>Eukaryota</taxon>
        <taxon>Fungi</taxon>
        <taxon>Dikarya</taxon>
        <taxon>Ascomycota</taxon>
        <taxon>Pezizomycotina</taxon>
        <taxon>Eurotiomycetes</taxon>
        <taxon>Eurotiomycetidae</taxon>
        <taxon>Eurotiales</taxon>
        <taxon>Aspergillaceae</taxon>
        <taxon>Penicillium</taxon>
    </lineage>
</organism>